<comment type="subunit">
    <text evidence="13">F-type ATPases have 2 components, F(1) - the catalytic core - and F(0) - the membrane proton channel. F(1) has five subunits: alpha(3), beta(3), gamma(1), delta(1), epsilon(1). F(0) has three main subunits: a(1), b(2) and c(10-14). The alpha and beta chains form an alternating ring which encloses part of the gamma chain. F(1) is attached to F(0) by a central stalk formed by the gamma and epsilon chains, while a peripheral stalk is formed by the delta and b chains.</text>
</comment>
<feature type="coiled-coil region" evidence="15">
    <location>
        <begin position="43"/>
        <end position="70"/>
    </location>
</feature>
<keyword evidence="13" id="KW-1003">Cell membrane</keyword>
<proteinExistence type="inferred from homology"/>
<dbReference type="CDD" id="cd06503">
    <property type="entry name" value="ATP-synt_Fo_b"/>
    <property type="match status" value="1"/>
</dbReference>
<evidence type="ECO:0000256" key="12">
    <source>
        <dbReference type="ARBA" id="ARBA00037847"/>
    </source>
</evidence>
<keyword evidence="4 13" id="KW-0812">Transmembrane</keyword>
<evidence type="ECO:0000256" key="14">
    <source>
        <dbReference type="RuleBase" id="RU003848"/>
    </source>
</evidence>
<sequence>MSLELNLHLMLLVFVTFMLLILILNTCLYRPILELLHRRESLLGEDAKDIQEQRDEIAQLRLEAEKVLGEARDQAKRIKDLATLEAQGVYEEKLNRSKAEIGNRFMNAQRELTQRREQIKEELSKNAGVFEAEVRKKFLALGGCE</sequence>
<comment type="similarity">
    <text evidence="1 13 14">Belongs to the ATPase B chain family.</text>
</comment>
<dbReference type="GO" id="GO:0045259">
    <property type="term" value="C:proton-transporting ATP synthase complex"/>
    <property type="evidence" value="ECO:0007669"/>
    <property type="project" value="UniProtKB-KW"/>
</dbReference>
<evidence type="ECO:0000256" key="2">
    <source>
        <dbReference type="ARBA" id="ARBA00022448"/>
    </source>
</evidence>
<dbReference type="GO" id="GO:0012505">
    <property type="term" value="C:endomembrane system"/>
    <property type="evidence" value="ECO:0007669"/>
    <property type="project" value="UniProtKB-SubCell"/>
</dbReference>
<comment type="caution">
    <text evidence="16">The sequence shown here is derived from an EMBL/GenBank/DDBJ whole genome shotgun (WGS) entry which is preliminary data.</text>
</comment>
<keyword evidence="6 13" id="KW-1133">Transmembrane helix</keyword>
<comment type="subcellular location">
    <subcellularLocation>
        <location evidence="13">Cell membrane</location>
        <topology evidence="13">Single-pass membrane protein</topology>
    </subcellularLocation>
    <subcellularLocation>
        <location evidence="12">Endomembrane system</location>
        <topology evidence="12">Single-pass membrane protein</topology>
    </subcellularLocation>
</comment>
<evidence type="ECO:0000256" key="15">
    <source>
        <dbReference type="SAM" id="Coils"/>
    </source>
</evidence>
<evidence type="ECO:0000256" key="5">
    <source>
        <dbReference type="ARBA" id="ARBA00022781"/>
    </source>
</evidence>
<dbReference type="Pfam" id="PF00430">
    <property type="entry name" value="ATP-synt_B"/>
    <property type="match status" value="1"/>
</dbReference>
<keyword evidence="8 13" id="KW-0472">Membrane</keyword>
<evidence type="ECO:0000256" key="1">
    <source>
        <dbReference type="ARBA" id="ARBA00005513"/>
    </source>
</evidence>
<evidence type="ECO:0000256" key="9">
    <source>
        <dbReference type="ARBA" id="ARBA00023310"/>
    </source>
</evidence>
<comment type="function">
    <text evidence="11">Component of the F(0) channel, it forms part of the peripheral stalk, linking F(1) to F(0). The b'-subunit is a diverged and duplicated form of b found in plants and photosynthetic bacteria.</text>
</comment>
<keyword evidence="9 13" id="KW-0066">ATP synthesis</keyword>
<dbReference type="PANTHER" id="PTHR33445:SF2">
    <property type="entry name" value="ATP SYNTHASE SUBUNIT B', CHLOROPLASTIC"/>
    <property type="match status" value="1"/>
</dbReference>
<dbReference type="GO" id="GO:0005886">
    <property type="term" value="C:plasma membrane"/>
    <property type="evidence" value="ECO:0007669"/>
    <property type="project" value="UniProtKB-SubCell"/>
</dbReference>
<protein>
    <recommendedName>
        <fullName evidence="13">ATP synthase subunit b</fullName>
    </recommendedName>
    <alternativeName>
        <fullName evidence="13">ATP synthase F(0) sector subunit b</fullName>
    </alternativeName>
    <alternativeName>
        <fullName evidence="13">ATPase subunit I</fullName>
    </alternativeName>
    <alternativeName>
        <fullName evidence="13">F-type ATPase subunit b</fullName>
        <shortName evidence="13">F-ATPase subunit b</shortName>
    </alternativeName>
</protein>
<keyword evidence="15" id="KW-0175">Coiled coil</keyword>
<comment type="function">
    <text evidence="10 13">F(1)F(0) ATP synthase produces ATP from ADP in the presence of a proton or sodium gradient. F-type ATPases consist of two structural domains, F(1) containing the extramembraneous catalytic core and F(0) containing the membrane proton channel, linked together by a central stalk and a peripheral stalk. During catalysis, ATP synthesis in the catalytic domain of F(1) is coupled via a rotary mechanism of the central stalk subunits to proton translocation.</text>
</comment>
<keyword evidence="17" id="KW-1185">Reference proteome</keyword>
<evidence type="ECO:0000256" key="4">
    <source>
        <dbReference type="ARBA" id="ARBA00022692"/>
    </source>
</evidence>
<evidence type="ECO:0000256" key="7">
    <source>
        <dbReference type="ARBA" id="ARBA00023065"/>
    </source>
</evidence>
<dbReference type="RefSeq" id="WP_115569313.1">
    <property type="nucleotide sequence ID" value="NZ_NXLV01000004.1"/>
</dbReference>
<reference evidence="16 17" key="1">
    <citation type="submission" date="2018-04" db="EMBL/GenBank/DDBJ databases">
        <title>Novel Campyloabacter and Helicobacter Species and Strains.</title>
        <authorList>
            <person name="Mannion A.J."/>
            <person name="Shen Z."/>
            <person name="Fox J.G."/>
        </authorList>
    </citation>
    <scope>NUCLEOTIDE SEQUENCE [LARGE SCALE GENOMIC DNA]</scope>
    <source>
        <strain evidence="16 17">MIT 04-9366</strain>
    </source>
</reference>
<keyword evidence="3 13" id="KW-0138">CF(0)</keyword>
<organism evidence="16 17">
    <name type="scientific">Helicobacter brantae</name>
    <dbReference type="NCBI Taxonomy" id="375927"/>
    <lineage>
        <taxon>Bacteria</taxon>
        <taxon>Pseudomonadati</taxon>
        <taxon>Campylobacterota</taxon>
        <taxon>Epsilonproteobacteria</taxon>
        <taxon>Campylobacterales</taxon>
        <taxon>Helicobacteraceae</taxon>
        <taxon>Helicobacter</taxon>
    </lineage>
</organism>
<evidence type="ECO:0000256" key="13">
    <source>
        <dbReference type="HAMAP-Rule" id="MF_01398"/>
    </source>
</evidence>
<evidence type="ECO:0000256" key="10">
    <source>
        <dbReference type="ARBA" id="ARBA00025198"/>
    </source>
</evidence>
<dbReference type="InterPro" id="IPR050059">
    <property type="entry name" value="ATP_synthase_B_chain"/>
</dbReference>
<dbReference type="AlphaFoldDB" id="A0A3D8J0X5"/>
<keyword evidence="2 13" id="KW-0813">Transport</keyword>
<evidence type="ECO:0000256" key="6">
    <source>
        <dbReference type="ARBA" id="ARBA00022989"/>
    </source>
</evidence>
<name>A0A3D8J0X5_9HELI</name>
<accession>A0A3D8J0X5</accession>
<dbReference type="Proteomes" id="UP000257045">
    <property type="component" value="Unassembled WGS sequence"/>
</dbReference>
<evidence type="ECO:0000313" key="17">
    <source>
        <dbReference type="Proteomes" id="UP000257045"/>
    </source>
</evidence>
<evidence type="ECO:0000313" key="16">
    <source>
        <dbReference type="EMBL" id="RDU71167.1"/>
    </source>
</evidence>
<dbReference type="PANTHER" id="PTHR33445">
    <property type="entry name" value="ATP SYNTHASE SUBUNIT B', CHLOROPLASTIC"/>
    <property type="match status" value="1"/>
</dbReference>
<keyword evidence="5 13" id="KW-0375">Hydrogen ion transport</keyword>
<dbReference type="GO" id="GO:0046933">
    <property type="term" value="F:proton-transporting ATP synthase activity, rotational mechanism"/>
    <property type="evidence" value="ECO:0007669"/>
    <property type="project" value="UniProtKB-UniRule"/>
</dbReference>
<feature type="transmembrane region" description="Helical" evidence="13">
    <location>
        <begin position="6"/>
        <end position="29"/>
    </location>
</feature>
<keyword evidence="7 13" id="KW-0406">Ion transport</keyword>
<evidence type="ECO:0000256" key="3">
    <source>
        <dbReference type="ARBA" id="ARBA00022547"/>
    </source>
</evidence>
<evidence type="ECO:0000256" key="11">
    <source>
        <dbReference type="ARBA" id="ARBA00025614"/>
    </source>
</evidence>
<dbReference type="GO" id="GO:0046961">
    <property type="term" value="F:proton-transporting ATPase activity, rotational mechanism"/>
    <property type="evidence" value="ECO:0007669"/>
    <property type="project" value="TreeGrafter"/>
</dbReference>
<evidence type="ECO:0000256" key="8">
    <source>
        <dbReference type="ARBA" id="ARBA00023136"/>
    </source>
</evidence>
<dbReference type="HAMAP" id="MF_01398">
    <property type="entry name" value="ATP_synth_b_bprime"/>
    <property type="match status" value="1"/>
</dbReference>
<dbReference type="InterPro" id="IPR002146">
    <property type="entry name" value="ATP_synth_b/b'su_bac/chlpt"/>
</dbReference>
<gene>
    <name evidence="13" type="primary">atpF</name>
    <name evidence="16" type="ORF">CQA58_03370</name>
</gene>
<dbReference type="EMBL" id="NXLV01000004">
    <property type="protein sequence ID" value="RDU71167.1"/>
    <property type="molecule type" value="Genomic_DNA"/>
</dbReference>